<proteinExistence type="predicted"/>
<dbReference type="Proteomes" id="UP000000844">
    <property type="component" value="Chromosome"/>
</dbReference>
<keyword evidence="3" id="KW-1185">Reference proteome</keyword>
<protein>
    <submittedName>
        <fullName evidence="2">Uncharacterized protein</fullName>
    </submittedName>
</protein>
<evidence type="ECO:0000256" key="1">
    <source>
        <dbReference type="SAM" id="MobiDB-lite"/>
    </source>
</evidence>
<dbReference type="HOGENOM" id="CLU_747847_0_0_11"/>
<dbReference type="EMBL" id="CP001778">
    <property type="protein sequence ID" value="ADD43524.1"/>
    <property type="molecule type" value="Genomic_DNA"/>
</dbReference>
<evidence type="ECO:0000313" key="3">
    <source>
        <dbReference type="Proteomes" id="UP000000844"/>
    </source>
</evidence>
<evidence type="ECO:0000313" key="2">
    <source>
        <dbReference type="EMBL" id="ADD43524.1"/>
    </source>
</evidence>
<dbReference type="AlphaFoldDB" id="D3PYU1"/>
<organism evidence="2 3">
    <name type="scientific">Stackebrandtia nassauensis (strain DSM 44728 / CIP 108903 / NRRL B-16338 / NBRC 102104 / LLR-40K-21)</name>
    <dbReference type="NCBI Taxonomy" id="446470"/>
    <lineage>
        <taxon>Bacteria</taxon>
        <taxon>Bacillati</taxon>
        <taxon>Actinomycetota</taxon>
        <taxon>Actinomycetes</taxon>
        <taxon>Glycomycetales</taxon>
        <taxon>Glycomycetaceae</taxon>
        <taxon>Stackebrandtia</taxon>
    </lineage>
</organism>
<name>D3PYU1_STANL</name>
<dbReference type="KEGG" id="sna:Snas_3869"/>
<accession>D3PYU1</accession>
<dbReference type="RefSeq" id="WP_013019095.1">
    <property type="nucleotide sequence ID" value="NC_013947.1"/>
</dbReference>
<sequence length="370" mass="40108">MNDIHPQLSDSYSTTMDAARKADGGGIGAMLLGTISGSANKSFKKMTNMFGDPTSLRAGARMILANVKGNIEESETRLKEGIAGVNFRSEWKGSGAQSFFDYKDQQLMPAVQTLKEDAATIADSISDYASALDNLRIELIKIAAETATSVSAEMGNLSSEESGTKEAAKAKVKAKVGGLSSVISGLIAGWGAKEAANVKVKDLIDKAVDLQHIDGLPTVTNDDPRHSVGPDGQQVPMPNLKTAVNPDWSKNQTKKYWQYSGSEFKIDHGPFLGMVKAVRDNGKYWKLADQFLITAWLNHLPKSAFSTLLADSGEFYANLNTVLARRHSTYMYSEPRLQQLGNLLEKVAQSYGAVDTKNAQTIDLTYLSNK</sequence>
<reference evidence="2 3" key="1">
    <citation type="journal article" date="2009" name="Stand. Genomic Sci.">
        <title>Complete genome sequence of Stackebrandtia nassauensis type strain (LLR-40K-21).</title>
        <authorList>
            <person name="Munk C."/>
            <person name="Lapidus A."/>
            <person name="Copeland A."/>
            <person name="Jando M."/>
            <person name="Mayilraj S."/>
            <person name="Glavina Del Rio T."/>
            <person name="Nolan M."/>
            <person name="Chen F."/>
            <person name="Lucas S."/>
            <person name="Tice H."/>
            <person name="Cheng J.F."/>
            <person name="Han C."/>
            <person name="Detter J.C."/>
            <person name="Bruce D."/>
            <person name="Goodwin L."/>
            <person name="Chain P."/>
            <person name="Pitluck S."/>
            <person name="Goker M."/>
            <person name="Ovchinikova G."/>
            <person name="Pati A."/>
            <person name="Ivanova N."/>
            <person name="Mavromatis K."/>
            <person name="Chen A."/>
            <person name="Palaniappan K."/>
            <person name="Land M."/>
            <person name="Hauser L."/>
            <person name="Chang Y.J."/>
            <person name="Jeffries C.D."/>
            <person name="Bristow J."/>
            <person name="Eisen J.A."/>
            <person name="Markowitz V."/>
            <person name="Hugenholtz P."/>
            <person name="Kyrpides N.C."/>
            <person name="Klenk H.P."/>
        </authorList>
    </citation>
    <scope>NUCLEOTIDE SEQUENCE [LARGE SCALE GENOMIC DNA]</scope>
    <source>
        <strain evidence="3">DSM 44728 / CIP 108903 / NRRL B-16338 / NBRC 102104 / LLR-40K-21</strain>
    </source>
</reference>
<gene>
    <name evidence="2" type="ordered locus">Snas_3869</name>
</gene>
<feature type="region of interest" description="Disordered" evidence="1">
    <location>
        <begin position="216"/>
        <end position="245"/>
    </location>
</feature>
<dbReference type="STRING" id="446470.Snas_3869"/>